<keyword evidence="2 9" id="KW-0645">Protease</keyword>
<accession>A0AAE3HGS4</accession>
<keyword evidence="5" id="KW-0862">Zinc</keyword>
<keyword evidence="6" id="KW-0482">Metalloprotease</keyword>
<dbReference type="PANTHER" id="PTHR22726:SF24">
    <property type="entry name" value="M48 FAMILY METALLOPEPTIDASE"/>
    <property type="match status" value="1"/>
</dbReference>
<evidence type="ECO:0000259" key="8">
    <source>
        <dbReference type="Pfam" id="PF01435"/>
    </source>
</evidence>
<dbReference type="EMBL" id="JANUCT010000001">
    <property type="protein sequence ID" value="MCS3902055.1"/>
    <property type="molecule type" value="Genomic_DNA"/>
</dbReference>
<dbReference type="GO" id="GO:0051603">
    <property type="term" value="P:proteolysis involved in protein catabolic process"/>
    <property type="evidence" value="ECO:0007669"/>
    <property type="project" value="TreeGrafter"/>
</dbReference>
<dbReference type="GO" id="GO:0046872">
    <property type="term" value="F:metal ion binding"/>
    <property type="evidence" value="ECO:0007669"/>
    <property type="project" value="UniProtKB-KW"/>
</dbReference>
<comment type="caution">
    <text evidence="9">The sequence shown here is derived from an EMBL/GenBank/DDBJ whole genome shotgun (WGS) entry which is preliminary data.</text>
</comment>
<dbReference type="Proteomes" id="UP001204445">
    <property type="component" value="Unassembled WGS sequence"/>
</dbReference>
<dbReference type="CDD" id="cd07333">
    <property type="entry name" value="M48C_bepA_like"/>
    <property type="match status" value="1"/>
</dbReference>
<dbReference type="InterPro" id="IPR001915">
    <property type="entry name" value="Peptidase_M48"/>
</dbReference>
<dbReference type="Pfam" id="PF01435">
    <property type="entry name" value="Peptidase_M48"/>
    <property type="match status" value="1"/>
</dbReference>
<evidence type="ECO:0000313" key="9">
    <source>
        <dbReference type="EMBL" id="MCS3902055.1"/>
    </source>
</evidence>
<dbReference type="GO" id="GO:0004222">
    <property type="term" value="F:metalloendopeptidase activity"/>
    <property type="evidence" value="ECO:0007669"/>
    <property type="project" value="InterPro"/>
</dbReference>
<feature type="chain" id="PRO_5042076612" evidence="7">
    <location>
        <begin position="27"/>
        <end position="492"/>
    </location>
</feature>
<evidence type="ECO:0000313" key="10">
    <source>
        <dbReference type="Proteomes" id="UP001204445"/>
    </source>
</evidence>
<evidence type="ECO:0000256" key="5">
    <source>
        <dbReference type="ARBA" id="ARBA00022833"/>
    </source>
</evidence>
<keyword evidence="3" id="KW-0479">Metal-binding</keyword>
<protein>
    <submittedName>
        <fullName evidence="9">Zn-dependent protease</fullName>
    </submittedName>
</protein>
<organism evidence="9 10">
    <name type="scientific">Methylohalomonas lacus</name>
    <dbReference type="NCBI Taxonomy" id="398773"/>
    <lineage>
        <taxon>Bacteria</taxon>
        <taxon>Pseudomonadati</taxon>
        <taxon>Pseudomonadota</taxon>
        <taxon>Gammaproteobacteria</taxon>
        <taxon>Methylohalomonadales</taxon>
        <taxon>Methylohalomonadaceae</taxon>
        <taxon>Methylohalomonas</taxon>
    </lineage>
</organism>
<evidence type="ECO:0000256" key="1">
    <source>
        <dbReference type="ARBA" id="ARBA00001947"/>
    </source>
</evidence>
<evidence type="ECO:0000256" key="6">
    <source>
        <dbReference type="ARBA" id="ARBA00023049"/>
    </source>
</evidence>
<comment type="cofactor">
    <cofactor evidence="1">
        <name>Zn(2+)</name>
        <dbReference type="ChEBI" id="CHEBI:29105"/>
    </cofactor>
</comment>
<evidence type="ECO:0000256" key="3">
    <source>
        <dbReference type="ARBA" id="ARBA00022723"/>
    </source>
</evidence>
<dbReference type="Gene3D" id="3.30.2010.10">
    <property type="entry name" value="Metalloproteases ('zincins'), catalytic domain"/>
    <property type="match status" value="1"/>
</dbReference>
<keyword evidence="4" id="KW-0378">Hydrolase</keyword>
<evidence type="ECO:0000256" key="7">
    <source>
        <dbReference type="SAM" id="SignalP"/>
    </source>
</evidence>
<dbReference type="InterPro" id="IPR051156">
    <property type="entry name" value="Mito/Outer_Membr_Metalloprot"/>
</dbReference>
<dbReference type="PANTHER" id="PTHR22726">
    <property type="entry name" value="METALLOENDOPEPTIDASE OMA1"/>
    <property type="match status" value="1"/>
</dbReference>
<name>A0AAE3HGS4_9GAMM</name>
<sequence>MPNTRLWRTSLLPLLLLTLLLTGACATNPVSGEQDIVFMSEEQELALGRQTHAEIIDAFGEYDDPELQRYVNDIGKRLAAQSHRPELIYRFTVLDSADINAFALPGGYIYITRGLLAYLNSEAEMAAVLGHEIGHVTARHSVQQYSAAQMANIGATLTAIFVPGMNNQAAGSLMNIAGTAILRGYGREHELQADRLGAEYMAQSGYDPEKILDVLGVLKDQQVYAQKIAEREGREPQTYHGLFATHPDNDTRLQEIVGTARTLRTPGEPLIGRDAFLELIDGLVYGDSEKDGIVRDSSLYHADLGFALDFPAGWRIDNQPSQVIATAPDGGALLVLSAQDLNKRTSPGDYLRKNLGSGSTSAAEDLTINGLPAHTLRTSVRTQWGQRPARYTTLFFRDKAYTLIGISRDADAVGAHDDAFLPAMRSFRELDADERQLAQELRLRIVAANDRDYAELAAESPLAYYAEEQLRLLNGDYPDARPAPEQRLKIVE</sequence>
<dbReference type="AlphaFoldDB" id="A0AAE3HGS4"/>
<gene>
    <name evidence="9" type="ORF">J2T55_000047</name>
</gene>
<dbReference type="GO" id="GO:0016020">
    <property type="term" value="C:membrane"/>
    <property type="evidence" value="ECO:0007669"/>
    <property type="project" value="TreeGrafter"/>
</dbReference>
<dbReference type="RefSeq" id="WP_259053321.1">
    <property type="nucleotide sequence ID" value="NZ_JANUCT010000001.1"/>
</dbReference>
<feature type="domain" description="Peptidase M48" evidence="8">
    <location>
        <begin position="67"/>
        <end position="258"/>
    </location>
</feature>
<evidence type="ECO:0000256" key="4">
    <source>
        <dbReference type="ARBA" id="ARBA00022801"/>
    </source>
</evidence>
<keyword evidence="7" id="KW-0732">Signal</keyword>
<proteinExistence type="predicted"/>
<dbReference type="PROSITE" id="PS51257">
    <property type="entry name" value="PROKAR_LIPOPROTEIN"/>
    <property type="match status" value="1"/>
</dbReference>
<evidence type="ECO:0000256" key="2">
    <source>
        <dbReference type="ARBA" id="ARBA00022670"/>
    </source>
</evidence>
<reference evidence="9" key="1">
    <citation type="submission" date="2022-08" db="EMBL/GenBank/DDBJ databases">
        <title>Genomic Encyclopedia of Type Strains, Phase III (KMG-III): the genomes of soil and plant-associated and newly described type strains.</title>
        <authorList>
            <person name="Whitman W."/>
        </authorList>
    </citation>
    <scope>NUCLEOTIDE SEQUENCE</scope>
    <source>
        <strain evidence="9">HMT 1</strain>
    </source>
</reference>
<keyword evidence="10" id="KW-1185">Reference proteome</keyword>
<feature type="signal peptide" evidence="7">
    <location>
        <begin position="1"/>
        <end position="26"/>
    </location>
</feature>